<proteinExistence type="predicted"/>
<reference evidence="2 3" key="1">
    <citation type="submission" date="2020-02" db="EMBL/GenBank/DDBJ databases">
        <title>Whole-genome analyses of novel actinobacteria.</title>
        <authorList>
            <person name="Sahin N."/>
        </authorList>
    </citation>
    <scope>NUCLEOTIDE SEQUENCE [LARGE SCALE GENOMIC DNA]</scope>
    <source>
        <strain evidence="2 3">A7024</strain>
    </source>
</reference>
<evidence type="ECO:0000313" key="2">
    <source>
        <dbReference type="EMBL" id="NGN70127.1"/>
    </source>
</evidence>
<feature type="compositionally biased region" description="Basic and acidic residues" evidence="1">
    <location>
        <begin position="155"/>
        <end position="172"/>
    </location>
</feature>
<gene>
    <name evidence="2" type="ORF">G5C51_40350</name>
</gene>
<dbReference type="RefSeq" id="WP_165245663.1">
    <property type="nucleotide sequence ID" value="NZ_JAAKZV010000414.1"/>
</dbReference>
<organism evidence="2 3">
    <name type="scientific">Streptomyces coryli</name>
    <dbReference type="NCBI Taxonomy" id="1128680"/>
    <lineage>
        <taxon>Bacteria</taxon>
        <taxon>Bacillati</taxon>
        <taxon>Actinomycetota</taxon>
        <taxon>Actinomycetes</taxon>
        <taxon>Kitasatosporales</taxon>
        <taxon>Streptomycetaceae</taxon>
        <taxon>Streptomyces</taxon>
    </lineage>
</organism>
<keyword evidence="3" id="KW-1185">Reference proteome</keyword>
<dbReference type="EMBL" id="JAAKZV010000414">
    <property type="protein sequence ID" value="NGN70127.1"/>
    <property type="molecule type" value="Genomic_DNA"/>
</dbReference>
<protein>
    <submittedName>
        <fullName evidence="2">Uncharacterized protein</fullName>
    </submittedName>
</protein>
<evidence type="ECO:0000256" key="1">
    <source>
        <dbReference type="SAM" id="MobiDB-lite"/>
    </source>
</evidence>
<dbReference type="Proteomes" id="UP000481583">
    <property type="component" value="Unassembled WGS sequence"/>
</dbReference>
<accession>A0A6G4UES9</accession>
<name>A0A6G4UES9_9ACTN</name>
<dbReference type="AlphaFoldDB" id="A0A6G4UES9"/>
<feature type="region of interest" description="Disordered" evidence="1">
    <location>
        <begin position="127"/>
        <end position="172"/>
    </location>
</feature>
<sequence length="172" mass="18492">MAFSADELRVVRGALAIATQSMTPRQSRESVLRDCLRLAAAVDETIREAERMRDFLVADLARYRAALPAAAAGYTELLREALNGGYTPLTADLAALHSLTALPAGPAETARRKALLSRCEEAAARRLPHVAEQRTGSPDVSRPAPRLLALPGGRCADDDKAKPAPDRRQEPA</sequence>
<evidence type="ECO:0000313" key="3">
    <source>
        <dbReference type="Proteomes" id="UP000481583"/>
    </source>
</evidence>
<feature type="non-terminal residue" evidence="2">
    <location>
        <position position="172"/>
    </location>
</feature>
<comment type="caution">
    <text evidence="2">The sequence shown here is derived from an EMBL/GenBank/DDBJ whole genome shotgun (WGS) entry which is preliminary data.</text>
</comment>